<evidence type="ECO:0000256" key="1">
    <source>
        <dbReference type="SAM" id="Phobius"/>
    </source>
</evidence>
<keyword evidence="4" id="KW-1185">Reference proteome</keyword>
<feature type="transmembrane region" description="Helical" evidence="1">
    <location>
        <begin position="7"/>
        <end position="24"/>
    </location>
</feature>
<evidence type="ECO:0000313" key="2">
    <source>
        <dbReference type="EMBL" id="MBB6108224.1"/>
    </source>
</evidence>
<evidence type="ECO:0000313" key="3">
    <source>
        <dbReference type="EMBL" id="MBB6130366.1"/>
    </source>
</evidence>
<comment type="caution">
    <text evidence="3">The sequence shown here is derived from an EMBL/GenBank/DDBJ whole genome shotgun (WGS) entry which is preliminary data.</text>
</comment>
<dbReference type="EMBL" id="JACHCA010000014">
    <property type="protein sequence ID" value="MBB6130366.1"/>
    <property type="molecule type" value="Genomic_DNA"/>
</dbReference>
<dbReference type="AlphaFoldDB" id="A0A1N6T097"/>
<keyword evidence="1" id="KW-0472">Membrane</keyword>
<evidence type="ECO:0000313" key="5">
    <source>
        <dbReference type="Proteomes" id="UP000548326"/>
    </source>
</evidence>
<feature type="transmembrane region" description="Helical" evidence="1">
    <location>
        <begin position="36"/>
        <end position="55"/>
    </location>
</feature>
<keyword evidence="1" id="KW-0812">Transmembrane</keyword>
<sequence length="68" mass="7497">MRLRSKTYIIISGIIFITALIISLQSADHSTIDKWASFVMGLTSVTFISGLISLFTKGKSFKNQQALS</sequence>
<reference evidence="4 5" key="1">
    <citation type="submission" date="2020-08" db="EMBL/GenBank/DDBJ databases">
        <title>Genomic Encyclopedia of Type Strains, Phase IV (KMG-V): Genome sequencing to study the core and pangenomes of soil and plant-associated prokaryotes.</title>
        <authorList>
            <person name="Whitman W."/>
        </authorList>
    </citation>
    <scope>NUCLEOTIDE SEQUENCE [LARGE SCALE GENOMIC DNA]</scope>
    <source>
        <strain evidence="2 4">ANJLi2</strain>
        <strain evidence="3 5">MP601</strain>
    </source>
</reference>
<dbReference type="STRING" id="354630.SAMN05421821_102539"/>
<organism evidence="3 5">
    <name type="scientific">Mucilaginibacter lappiensis</name>
    <dbReference type="NCBI Taxonomy" id="354630"/>
    <lineage>
        <taxon>Bacteria</taxon>
        <taxon>Pseudomonadati</taxon>
        <taxon>Bacteroidota</taxon>
        <taxon>Sphingobacteriia</taxon>
        <taxon>Sphingobacteriales</taxon>
        <taxon>Sphingobacteriaceae</taxon>
        <taxon>Mucilaginibacter</taxon>
    </lineage>
</organism>
<protein>
    <submittedName>
        <fullName evidence="3">Uncharacterized protein</fullName>
    </submittedName>
</protein>
<keyword evidence="1" id="KW-1133">Transmembrane helix</keyword>
<dbReference type="Proteomes" id="UP000548326">
    <property type="component" value="Unassembled WGS sequence"/>
</dbReference>
<accession>A0A1N6T097</accession>
<evidence type="ECO:0000313" key="4">
    <source>
        <dbReference type="Proteomes" id="UP000541583"/>
    </source>
</evidence>
<proteinExistence type="predicted"/>
<dbReference type="RefSeq" id="WP_076371629.1">
    <property type="nucleotide sequence ID" value="NZ_FTMG01000002.1"/>
</dbReference>
<dbReference type="OrthoDB" id="9891063at2"/>
<dbReference type="Proteomes" id="UP000541583">
    <property type="component" value="Unassembled WGS sequence"/>
</dbReference>
<name>A0A1N6T097_9SPHI</name>
<dbReference type="EMBL" id="JACHCB010000002">
    <property type="protein sequence ID" value="MBB6108224.1"/>
    <property type="molecule type" value="Genomic_DNA"/>
</dbReference>
<gene>
    <name evidence="3" type="ORF">HDF22_004506</name>
    <name evidence="2" type="ORF">HDF23_000959</name>
</gene>